<dbReference type="KEGG" id="ovi:T265_11257"/>
<dbReference type="Proteomes" id="UP000054324">
    <property type="component" value="Unassembled WGS sequence"/>
</dbReference>
<proteinExistence type="predicted"/>
<dbReference type="RefSeq" id="XP_009176128.1">
    <property type="nucleotide sequence ID" value="XM_009177864.1"/>
</dbReference>
<protein>
    <submittedName>
        <fullName evidence="1">Uncharacterized protein</fullName>
    </submittedName>
</protein>
<sequence>MVFRLSSYQPTVFEQVIPHTHCSLQVAKQTYYHYFPVFMTLFCFRAILTTRKPQSRFILPDAVLAQSRLVRNERDLNRSAGLFPVTEWTAFLYCIRKLSIPRSNSTKVVGKCTIMADFSVRTKFSAGPFGWGGRGAVSRCRHPRPFNHSSRNFASGAKDKLDKEMALMHRANRAPYALNFGKGKPKLQQKTKLTKLERKFIGYKRTRPINEK</sequence>
<evidence type="ECO:0000313" key="1">
    <source>
        <dbReference type="EMBL" id="KER20122.1"/>
    </source>
</evidence>
<keyword evidence="2" id="KW-1185">Reference proteome</keyword>
<reference evidence="1 2" key="1">
    <citation type="submission" date="2013-11" db="EMBL/GenBank/DDBJ databases">
        <title>Opisthorchis viverrini - life in the bile duct.</title>
        <authorList>
            <person name="Young N.D."/>
            <person name="Nagarajan N."/>
            <person name="Lin S.J."/>
            <person name="Korhonen P.K."/>
            <person name="Jex A.R."/>
            <person name="Hall R.S."/>
            <person name="Safavi-Hemami H."/>
            <person name="Kaewkong W."/>
            <person name="Bertrand D."/>
            <person name="Gao S."/>
            <person name="Seet Q."/>
            <person name="Wongkham S."/>
            <person name="Teh B.T."/>
            <person name="Wongkham C."/>
            <person name="Intapan P.M."/>
            <person name="Maleewong W."/>
            <person name="Yang X."/>
            <person name="Hu M."/>
            <person name="Wang Z."/>
            <person name="Hofmann A."/>
            <person name="Sternberg P.W."/>
            <person name="Tan P."/>
            <person name="Wang J."/>
            <person name="Gasser R.B."/>
        </authorList>
    </citation>
    <scope>NUCLEOTIDE SEQUENCE [LARGE SCALE GENOMIC DNA]</scope>
</reference>
<dbReference type="GeneID" id="20325425"/>
<dbReference type="CTD" id="20325425"/>
<accession>A0A074Z3M3</accession>
<dbReference type="AlphaFoldDB" id="A0A074Z3M3"/>
<evidence type="ECO:0000313" key="2">
    <source>
        <dbReference type="Proteomes" id="UP000054324"/>
    </source>
</evidence>
<name>A0A074Z3M3_OPIVI</name>
<gene>
    <name evidence="1" type="ORF">T265_11257</name>
</gene>
<organism evidence="1 2">
    <name type="scientific">Opisthorchis viverrini</name>
    <name type="common">Southeast Asian liver fluke</name>
    <dbReference type="NCBI Taxonomy" id="6198"/>
    <lineage>
        <taxon>Eukaryota</taxon>
        <taxon>Metazoa</taxon>
        <taxon>Spiralia</taxon>
        <taxon>Lophotrochozoa</taxon>
        <taxon>Platyhelminthes</taxon>
        <taxon>Trematoda</taxon>
        <taxon>Digenea</taxon>
        <taxon>Opisthorchiida</taxon>
        <taxon>Opisthorchiata</taxon>
        <taxon>Opisthorchiidae</taxon>
        <taxon>Opisthorchis</taxon>
    </lineage>
</organism>
<dbReference type="EMBL" id="KL597089">
    <property type="protein sequence ID" value="KER20122.1"/>
    <property type="molecule type" value="Genomic_DNA"/>
</dbReference>